<keyword evidence="2" id="KW-0472">Membrane</keyword>
<evidence type="ECO:0000256" key="1">
    <source>
        <dbReference type="SAM" id="MobiDB-lite"/>
    </source>
</evidence>
<evidence type="ECO:0008006" key="5">
    <source>
        <dbReference type="Google" id="ProtNLM"/>
    </source>
</evidence>
<evidence type="ECO:0000313" key="3">
    <source>
        <dbReference type="EMBL" id="NYI69629.1"/>
    </source>
</evidence>
<organism evidence="3 4">
    <name type="scientific">Naumannella cuiyingiana</name>
    <dbReference type="NCBI Taxonomy" id="1347891"/>
    <lineage>
        <taxon>Bacteria</taxon>
        <taxon>Bacillati</taxon>
        <taxon>Actinomycetota</taxon>
        <taxon>Actinomycetes</taxon>
        <taxon>Propionibacteriales</taxon>
        <taxon>Propionibacteriaceae</taxon>
        <taxon>Naumannella</taxon>
    </lineage>
</organism>
<dbReference type="RefSeq" id="WP_179443677.1">
    <property type="nucleotide sequence ID" value="NZ_JACBZS010000001.1"/>
</dbReference>
<sequence>MTAARPTVPAPVRRLVLGGLLVGIAGAAGAGAGPWWTLTVQARSATFSGGESTAGLAMLLVLAAGAGVLLLLATGRAGRRVVGIVLGALGAAIGVLGASRPAPPPAEVQARLRNLSLAEAWQLDPTPLPWLYALAGLVLVAAALTLAITAPRWPDRSARYRRTAPLAADDPEGWWRALDAGDDPSQDASEVPDSDAGTDPDYHPRTSTRQNGDAERGGHR</sequence>
<protein>
    <recommendedName>
        <fullName evidence="5">Trp biosynthesis-associated membrane protein</fullName>
    </recommendedName>
</protein>
<keyword evidence="2" id="KW-0812">Transmembrane</keyword>
<gene>
    <name evidence="3" type="ORF">GGQ54_000189</name>
</gene>
<feature type="transmembrane region" description="Helical" evidence="2">
    <location>
        <begin position="81"/>
        <end position="99"/>
    </location>
</feature>
<accession>A0A7Z0D693</accession>
<feature type="compositionally biased region" description="Acidic residues" evidence="1">
    <location>
        <begin position="180"/>
        <end position="198"/>
    </location>
</feature>
<comment type="caution">
    <text evidence="3">The sequence shown here is derived from an EMBL/GenBank/DDBJ whole genome shotgun (WGS) entry which is preliminary data.</text>
</comment>
<dbReference type="AlphaFoldDB" id="A0A7Z0D693"/>
<feature type="transmembrane region" description="Helical" evidence="2">
    <location>
        <begin position="130"/>
        <end position="153"/>
    </location>
</feature>
<dbReference type="EMBL" id="JACBZS010000001">
    <property type="protein sequence ID" value="NYI69629.1"/>
    <property type="molecule type" value="Genomic_DNA"/>
</dbReference>
<dbReference type="Proteomes" id="UP000527616">
    <property type="component" value="Unassembled WGS sequence"/>
</dbReference>
<feature type="transmembrane region" description="Helical" evidence="2">
    <location>
        <begin position="54"/>
        <end position="74"/>
    </location>
</feature>
<proteinExistence type="predicted"/>
<reference evidence="3 4" key="1">
    <citation type="submission" date="2020-07" db="EMBL/GenBank/DDBJ databases">
        <title>Sequencing the genomes of 1000 actinobacteria strains.</title>
        <authorList>
            <person name="Klenk H.-P."/>
        </authorList>
    </citation>
    <scope>NUCLEOTIDE SEQUENCE [LARGE SCALE GENOMIC DNA]</scope>
    <source>
        <strain evidence="3 4">DSM 103164</strain>
    </source>
</reference>
<evidence type="ECO:0000313" key="4">
    <source>
        <dbReference type="Proteomes" id="UP000527616"/>
    </source>
</evidence>
<evidence type="ECO:0000256" key="2">
    <source>
        <dbReference type="SAM" id="Phobius"/>
    </source>
</evidence>
<keyword evidence="2" id="KW-1133">Transmembrane helix</keyword>
<dbReference type="InterPro" id="IPR019051">
    <property type="entry name" value="Trp_biosyn_TM_oprn/chp"/>
</dbReference>
<dbReference type="Pfam" id="PF09534">
    <property type="entry name" value="Trp_oprn_chp"/>
    <property type="match status" value="1"/>
</dbReference>
<keyword evidence="4" id="KW-1185">Reference proteome</keyword>
<feature type="region of interest" description="Disordered" evidence="1">
    <location>
        <begin position="172"/>
        <end position="220"/>
    </location>
</feature>
<name>A0A7Z0D693_9ACTN</name>